<feature type="binding site" evidence="7">
    <location>
        <position position="62"/>
    </location>
    <ligand>
        <name>Fe(3+)</name>
        <dbReference type="ChEBI" id="CHEBI:29034"/>
    </ligand>
</feature>
<feature type="binding site" evidence="7">
    <location>
        <position position="308"/>
    </location>
    <ligand>
        <name>N-formimidoyl-L-glutamate</name>
        <dbReference type="ChEBI" id="CHEBI:58928"/>
    </ligand>
</feature>
<dbReference type="EC" id="3.5.2.7" evidence="1 7"/>
<feature type="binding site" evidence="7">
    <location>
        <position position="306"/>
    </location>
    <ligand>
        <name>N-formimidoyl-L-glutamate</name>
        <dbReference type="ChEBI" id="CHEBI:58928"/>
    </ligand>
</feature>
<dbReference type="EMBL" id="DTGZ01000155">
    <property type="protein sequence ID" value="HGV98264.1"/>
    <property type="molecule type" value="Genomic_DNA"/>
</dbReference>
<dbReference type="FunFam" id="3.20.20.140:FF:000007">
    <property type="entry name" value="Imidazolonepropionase"/>
    <property type="match status" value="1"/>
</dbReference>
<keyword evidence="2 7" id="KW-0479">Metal-binding</keyword>
<dbReference type="Gene3D" id="3.20.20.140">
    <property type="entry name" value="Metal-dependent hydrolases"/>
    <property type="match status" value="1"/>
</dbReference>
<evidence type="ECO:0000256" key="6">
    <source>
        <dbReference type="ARBA" id="ARBA00023004"/>
    </source>
</evidence>
<evidence type="ECO:0000256" key="2">
    <source>
        <dbReference type="ARBA" id="ARBA00022723"/>
    </source>
</evidence>
<sequence>MAILIKNATQVLKMSNGIDLMEGCSILIDDGVIKKIGRIDKSEGEVIDATGCVVTPGLVDSHTHLVFAGTREDEFAARIEGKEYEEIAREGGGILKTVRETRNATEEELYQTAKERIKNLIRHGTTTVEIKSGYGLIPDDELKILRVIKRLKETSPIEIIPTLLIHTIPPEMKRKEYIDLVNEKLIPGVAKEKLAQFCDIFCDRTAFTRSETRRVLHRAREFGFKLKIHADELSHSGGAALASEMKCISAEHLIWTTKSEINLMEKANVVPVLLPGTSLFLKTRRKPQVKSFLEKKLPVAIASDFNPGTCLIYAMPKIISLACLLYQMPIESALIGATVNGARAIGLESQIGIIEPGRQADLVIWNVDKYKKIPYQFGEDIIRTVIKKGRIIYDTNC</sequence>
<dbReference type="GO" id="GO:0019557">
    <property type="term" value="P:L-histidine catabolic process to glutamate and formate"/>
    <property type="evidence" value="ECO:0007669"/>
    <property type="project" value="UniProtKB-UniPathway"/>
</dbReference>
<proteinExistence type="inferred from homology"/>
<dbReference type="NCBIfam" id="TIGR01224">
    <property type="entry name" value="hutI"/>
    <property type="match status" value="1"/>
</dbReference>
<keyword evidence="5 7" id="KW-0862">Zinc</keyword>
<dbReference type="GO" id="GO:0050480">
    <property type="term" value="F:imidazolonepropionase activity"/>
    <property type="evidence" value="ECO:0007669"/>
    <property type="project" value="UniProtKB-UniRule"/>
</dbReference>
<comment type="function">
    <text evidence="7">Catalyzes the hydrolytic cleavage of the carbon-nitrogen bond in imidazolone-5-propanoate to yield N-formimidoyl-L-glutamate. It is the third step in the universal histidine degradation pathway.</text>
</comment>
<keyword evidence="7" id="KW-0963">Cytoplasm</keyword>
<feature type="binding site" evidence="7">
    <location>
        <position position="62"/>
    </location>
    <ligand>
        <name>Zn(2+)</name>
        <dbReference type="ChEBI" id="CHEBI:29105"/>
    </ligand>
</feature>
<dbReference type="GO" id="GO:0008270">
    <property type="term" value="F:zinc ion binding"/>
    <property type="evidence" value="ECO:0007669"/>
    <property type="project" value="UniProtKB-UniRule"/>
</dbReference>
<dbReference type="HAMAP" id="MF_00372">
    <property type="entry name" value="HutI"/>
    <property type="match status" value="1"/>
</dbReference>
<dbReference type="Gene3D" id="2.30.40.10">
    <property type="entry name" value="Urease, subunit C, domain 1"/>
    <property type="match status" value="1"/>
</dbReference>
<evidence type="ECO:0000256" key="1">
    <source>
        <dbReference type="ARBA" id="ARBA00012864"/>
    </source>
</evidence>
<dbReference type="InterPro" id="IPR032466">
    <property type="entry name" value="Metal_Hydrolase"/>
</dbReference>
<feature type="binding site" evidence="7">
    <location>
        <position position="166"/>
    </location>
    <ligand>
        <name>4-imidazolone-5-propanoate</name>
        <dbReference type="ChEBI" id="CHEBI:77893"/>
    </ligand>
</feature>
<protein>
    <recommendedName>
        <fullName evidence="1 7">Imidazolonepropionase</fullName>
        <ecNumber evidence="1 7">3.5.2.7</ecNumber>
    </recommendedName>
    <alternativeName>
        <fullName evidence="7">Imidazolone-5-propionate hydrolase</fullName>
    </alternativeName>
</protein>
<feature type="binding site" evidence="7">
    <location>
        <position position="134"/>
    </location>
    <ligand>
        <name>4-imidazolone-5-propanoate</name>
        <dbReference type="ChEBI" id="CHEBI:77893"/>
    </ligand>
</feature>
<dbReference type="GO" id="GO:0019556">
    <property type="term" value="P:L-histidine catabolic process to glutamate and formamide"/>
    <property type="evidence" value="ECO:0007669"/>
    <property type="project" value="UniProtKB-UniRule"/>
</dbReference>
<evidence type="ECO:0000259" key="8">
    <source>
        <dbReference type="Pfam" id="PF01979"/>
    </source>
</evidence>
<evidence type="ECO:0000256" key="4">
    <source>
        <dbReference type="ARBA" id="ARBA00022808"/>
    </source>
</evidence>
<dbReference type="InterPro" id="IPR011059">
    <property type="entry name" value="Metal-dep_hydrolase_composite"/>
</dbReference>
<dbReference type="GO" id="GO:0005506">
    <property type="term" value="F:iron ion binding"/>
    <property type="evidence" value="ECO:0007669"/>
    <property type="project" value="UniProtKB-UniRule"/>
</dbReference>
<accession>A0A7C4TCM0</accession>
<dbReference type="InterPro" id="IPR005920">
    <property type="entry name" value="HutI"/>
</dbReference>
<feature type="binding site" evidence="7">
    <location>
        <position position="309"/>
    </location>
    <ligand>
        <name>4-imidazolone-5-propanoate</name>
        <dbReference type="ChEBI" id="CHEBI:77893"/>
    </ligand>
</feature>
<evidence type="ECO:0000313" key="9">
    <source>
        <dbReference type="EMBL" id="HGV98264.1"/>
    </source>
</evidence>
<feature type="binding site" evidence="7">
    <location>
        <position position="64"/>
    </location>
    <ligand>
        <name>Zn(2+)</name>
        <dbReference type="ChEBI" id="CHEBI:29105"/>
    </ligand>
</feature>
<dbReference type="PANTHER" id="PTHR42752:SF1">
    <property type="entry name" value="IMIDAZOLONEPROPIONASE-RELATED"/>
    <property type="match status" value="1"/>
</dbReference>
<dbReference type="GO" id="GO:0005737">
    <property type="term" value="C:cytoplasm"/>
    <property type="evidence" value="ECO:0007669"/>
    <property type="project" value="UniProtKB-SubCell"/>
</dbReference>
<feature type="binding site" evidence="7">
    <location>
        <position position="232"/>
    </location>
    <ligand>
        <name>4-imidazolone-5-propanoate</name>
        <dbReference type="ChEBI" id="CHEBI:77893"/>
    </ligand>
</feature>
<dbReference type="PANTHER" id="PTHR42752">
    <property type="entry name" value="IMIDAZOLONEPROPIONASE"/>
    <property type="match status" value="1"/>
</dbReference>
<comment type="cofactor">
    <cofactor evidence="7">
        <name>Zn(2+)</name>
        <dbReference type="ChEBI" id="CHEBI:29105"/>
    </cofactor>
    <cofactor evidence="7">
        <name>Fe(3+)</name>
        <dbReference type="ChEBI" id="CHEBI:29034"/>
    </cofactor>
    <text evidence="7">Binds 1 zinc or iron ion per subunit.</text>
</comment>
<comment type="caution">
    <text evidence="9">The sequence shown here is derived from an EMBL/GenBank/DDBJ whole genome shotgun (WGS) entry which is preliminary data.</text>
</comment>
<comment type="subcellular location">
    <subcellularLocation>
        <location evidence="7">Cytoplasm</location>
    </subcellularLocation>
</comment>
<comment type="pathway">
    <text evidence="7">Amino-acid degradation; L-histidine degradation into L-glutamate; N-formimidoyl-L-glutamate from L-histidine: step 3/3.</text>
</comment>
<name>A0A7C4TCM0_UNCW3</name>
<dbReference type="UniPathway" id="UPA00379">
    <property type="reaction ID" value="UER00551"/>
</dbReference>
<organism evidence="9">
    <name type="scientific">candidate division WOR-3 bacterium</name>
    <dbReference type="NCBI Taxonomy" id="2052148"/>
    <lineage>
        <taxon>Bacteria</taxon>
        <taxon>Bacteria division WOR-3</taxon>
    </lineage>
</organism>
<keyword evidence="3 7" id="KW-0378">Hydrolase</keyword>
<keyword evidence="6 7" id="KW-0408">Iron</keyword>
<evidence type="ECO:0000256" key="3">
    <source>
        <dbReference type="ARBA" id="ARBA00022801"/>
    </source>
</evidence>
<comment type="similarity">
    <text evidence="7">Belongs to the metallo-dependent hydrolases superfamily. HutI family.</text>
</comment>
<evidence type="ECO:0000256" key="5">
    <source>
        <dbReference type="ARBA" id="ARBA00022833"/>
    </source>
</evidence>
<dbReference type="SUPFAM" id="SSF51338">
    <property type="entry name" value="Composite domain of metallo-dependent hydrolases"/>
    <property type="match status" value="1"/>
</dbReference>
<feature type="binding site" evidence="7">
    <location>
        <position position="229"/>
    </location>
    <ligand>
        <name>Fe(3+)</name>
        <dbReference type="ChEBI" id="CHEBI:29034"/>
    </ligand>
</feature>
<feature type="binding site" evidence="7">
    <location>
        <position position="71"/>
    </location>
    <ligand>
        <name>4-imidazolone-5-propanoate</name>
        <dbReference type="ChEBI" id="CHEBI:77893"/>
    </ligand>
</feature>
<keyword evidence="4 7" id="KW-0369">Histidine metabolism</keyword>
<dbReference type="Pfam" id="PF01979">
    <property type="entry name" value="Amidohydro_1"/>
    <property type="match status" value="1"/>
</dbReference>
<feature type="binding site" evidence="7">
    <location>
        <position position="304"/>
    </location>
    <ligand>
        <name>Fe(3+)</name>
        <dbReference type="ChEBI" id="CHEBI:29034"/>
    </ligand>
</feature>
<reference evidence="9" key="1">
    <citation type="journal article" date="2020" name="mSystems">
        <title>Genome- and Community-Level Interaction Insights into Carbon Utilization and Element Cycling Functions of Hydrothermarchaeota in Hydrothermal Sediment.</title>
        <authorList>
            <person name="Zhou Z."/>
            <person name="Liu Y."/>
            <person name="Xu W."/>
            <person name="Pan J."/>
            <person name="Luo Z.H."/>
            <person name="Li M."/>
        </authorList>
    </citation>
    <scope>NUCLEOTIDE SEQUENCE [LARGE SCALE GENOMIC DNA]</scope>
    <source>
        <strain evidence="9">SpSt-774</strain>
    </source>
</reference>
<gene>
    <name evidence="7" type="primary">hutI</name>
    <name evidence="9" type="ORF">ENV60_08215</name>
</gene>
<comment type="catalytic activity">
    <reaction evidence="7">
        <text>4-imidazolone-5-propanoate + H2O = N-formimidoyl-L-glutamate</text>
        <dbReference type="Rhea" id="RHEA:23660"/>
        <dbReference type="ChEBI" id="CHEBI:15377"/>
        <dbReference type="ChEBI" id="CHEBI:58928"/>
        <dbReference type="ChEBI" id="CHEBI:77893"/>
        <dbReference type="EC" id="3.5.2.7"/>
    </reaction>
</comment>
<feature type="binding site" evidence="7">
    <location>
        <position position="64"/>
    </location>
    <ligand>
        <name>Fe(3+)</name>
        <dbReference type="ChEBI" id="CHEBI:29034"/>
    </ligand>
</feature>
<feature type="binding site" evidence="7">
    <location>
        <position position="229"/>
    </location>
    <ligand>
        <name>Zn(2+)</name>
        <dbReference type="ChEBI" id="CHEBI:29105"/>
    </ligand>
</feature>
<feature type="binding site" evidence="7">
    <location>
        <position position="134"/>
    </location>
    <ligand>
        <name>N-formimidoyl-L-glutamate</name>
        <dbReference type="ChEBI" id="CHEBI:58928"/>
    </ligand>
</feature>
<dbReference type="InterPro" id="IPR006680">
    <property type="entry name" value="Amidohydro-rel"/>
</dbReference>
<feature type="domain" description="Amidohydrolase-related" evidence="8">
    <location>
        <begin position="53"/>
        <end position="391"/>
    </location>
</feature>
<evidence type="ECO:0000256" key="7">
    <source>
        <dbReference type="HAMAP-Rule" id="MF_00372"/>
    </source>
</evidence>
<dbReference type="AlphaFoldDB" id="A0A7C4TCM0"/>
<feature type="binding site" evidence="7">
    <location>
        <position position="304"/>
    </location>
    <ligand>
        <name>Zn(2+)</name>
        <dbReference type="ChEBI" id="CHEBI:29105"/>
    </ligand>
</feature>
<dbReference type="SUPFAM" id="SSF51556">
    <property type="entry name" value="Metallo-dependent hydrolases"/>
    <property type="match status" value="1"/>
</dbReference>
<dbReference type="CDD" id="cd01296">
    <property type="entry name" value="Imidazolone-5PH"/>
    <property type="match status" value="1"/>
</dbReference>